<dbReference type="AlphaFoldDB" id="A0A4Y2P9V6"/>
<comment type="caution">
    <text evidence="2">The sequence shown here is derived from an EMBL/GenBank/DDBJ whole genome shotgun (WGS) entry which is preliminary data.</text>
</comment>
<proteinExistence type="predicted"/>
<dbReference type="Proteomes" id="UP000499080">
    <property type="component" value="Unassembled WGS sequence"/>
</dbReference>
<dbReference type="EMBL" id="BGPR01010749">
    <property type="protein sequence ID" value="GBN47803.1"/>
    <property type="molecule type" value="Genomic_DNA"/>
</dbReference>
<evidence type="ECO:0000313" key="3">
    <source>
        <dbReference type="Proteomes" id="UP000499080"/>
    </source>
</evidence>
<accession>A0A4Y2P9V6</accession>
<gene>
    <name evidence="1" type="ORF">AVEN_254191_1</name>
    <name evidence="2" type="ORF">AVEN_272754_1</name>
</gene>
<protein>
    <submittedName>
        <fullName evidence="2">Uncharacterized protein</fullName>
    </submittedName>
</protein>
<sequence>MSSAKENEISERRYATVNKPSTLVTWNSTTEQQSIAVEIYPTDSETYADFHWQLHDTRSIRASQRLRWPSVRSRIRSQRAPGLKPDSTEDSPCLWAWCTLHLTWIEPPPSGVARMLEREVSAQVCPGFKITMSLELLQNRTFRKLN</sequence>
<organism evidence="2 3">
    <name type="scientific">Araneus ventricosus</name>
    <name type="common">Orbweaver spider</name>
    <name type="synonym">Epeira ventricosa</name>
    <dbReference type="NCBI Taxonomy" id="182803"/>
    <lineage>
        <taxon>Eukaryota</taxon>
        <taxon>Metazoa</taxon>
        <taxon>Ecdysozoa</taxon>
        <taxon>Arthropoda</taxon>
        <taxon>Chelicerata</taxon>
        <taxon>Arachnida</taxon>
        <taxon>Araneae</taxon>
        <taxon>Araneomorphae</taxon>
        <taxon>Entelegynae</taxon>
        <taxon>Araneoidea</taxon>
        <taxon>Araneidae</taxon>
        <taxon>Araneus</taxon>
    </lineage>
</organism>
<evidence type="ECO:0000313" key="2">
    <source>
        <dbReference type="EMBL" id="GBN47803.1"/>
    </source>
</evidence>
<evidence type="ECO:0000313" key="1">
    <source>
        <dbReference type="EMBL" id="GBN47791.1"/>
    </source>
</evidence>
<name>A0A4Y2P9V6_ARAVE</name>
<reference evidence="2 3" key="1">
    <citation type="journal article" date="2019" name="Sci. Rep.">
        <title>Orb-weaving spider Araneus ventricosus genome elucidates the spidroin gene catalogue.</title>
        <authorList>
            <person name="Kono N."/>
            <person name="Nakamura H."/>
            <person name="Ohtoshi R."/>
            <person name="Moran D.A.P."/>
            <person name="Shinohara A."/>
            <person name="Yoshida Y."/>
            <person name="Fujiwara M."/>
            <person name="Mori M."/>
            <person name="Tomita M."/>
            <person name="Arakawa K."/>
        </authorList>
    </citation>
    <scope>NUCLEOTIDE SEQUENCE [LARGE SCALE GENOMIC DNA]</scope>
</reference>
<dbReference type="EMBL" id="BGPR01010746">
    <property type="protein sequence ID" value="GBN47791.1"/>
    <property type="molecule type" value="Genomic_DNA"/>
</dbReference>
<keyword evidence="3" id="KW-1185">Reference proteome</keyword>